<proteinExistence type="predicted"/>
<gene>
    <name evidence="1" type="ORF">PXEA_LOCUS8130</name>
</gene>
<protein>
    <submittedName>
        <fullName evidence="1">Uncharacterized protein</fullName>
    </submittedName>
</protein>
<comment type="caution">
    <text evidence="1">The sequence shown here is derived from an EMBL/GenBank/DDBJ whole genome shotgun (WGS) entry which is preliminary data.</text>
</comment>
<dbReference type="EMBL" id="CAAALY010022002">
    <property type="protein sequence ID" value="VEL14690.1"/>
    <property type="molecule type" value="Genomic_DNA"/>
</dbReference>
<evidence type="ECO:0000313" key="1">
    <source>
        <dbReference type="EMBL" id="VEL14690.1"/>
    </source>
</evidence>
<sequence length="125" mass="13942">MGSLASELKYGQLWRQANLTTQSARSGMTSNRLFSARATIRRVVFPSSTLDNLRMPTAPGAGTLDEASALSVVRAHLRRRNNFIRRLGKRPPRPSQEIESLFDAWWSSEACESKDENSGDSSWGK</sequence>
<evidence type="ECO:0000313" key="2">
    <source>
        <dbReference type="Proteomes" id="UP000784294"/>
    </source>
</evidence>
<name>A0A3S5CEH5_9PLAT</name>
<accession>A0A3S5CEH5</accession>
<organism evidence="1 2">
    <name type="scientific">Protopolystoma xenopodis</name>
    <dbReference type="NCBI Taxonomy" id="117903"/>
    <lineage>
        <taxon>Eukaryota</taxon>
        <taxon>Metazoa</taxon>
        <taxon>Spiralia</taxon>
        <taxon>Lophotrochozoa</taxon>
        <taxon>Platyhelminthes</taxon>
        <taxon>Monogenea</taxon>
        <taxon>Polyopisthocotylea</taxon>
        <taxon>Polystomatidea</taxon>
        <taxon>Polystomatidae</taxon>
        <taxon>Protopolystoma</taxon>
    </lineage>
</organism>
<reference evidence="1" key="1">
    <citation type="submission" date="2018-11" db="EMBL/GenBank/DDBJ databases">
        <authorList>
            <consortium name="Pathogen Informatics"/>
        </authorList>
    </citation>
    <scope>NUCLEOTIDE SEQUENCE</scope>
</reference>
<dbReference type="AlphaFoldDB" id="A0A3S5CEH5"/>
<dbReference type="Proteomes" id="UP000784294">
    <property type="component" value="Unassembled WGS sequence"/>
</dbReference>
<keyword evidence="2" id="KW-1185">Reference proteome</keyword>